<evidence type="ECO:0000313" key="2">
    <source>
        <dbReference type="EMBL" id="MCF4102656.1"/>
    </source>
</evidence>
<dbReference type="RefSeq" id="WP_236134799.1">
    <property type="nucleotide sequence ID" value="NZ_JAKGTH010000011.1"/>
</dbReference>
<dbReference type="CDD" id="cd00761">
    <property type="entry name" value="Glyco_tranf_GTA_type"/>
    <property type="match status" value="1"/>
</dbReference>
<organism evidence="2 3">
    <name type="scientific">Gillisia lutea</name>
    <dbReference type="NCBI Taxonomy" id="2909668"/>
    <lineage>
        <taxon>Bacteria</taxon>
        <taxon>Pseudomonadati</taxon>
        <taxon>Bacteroidota</taxon>
        <taxon>Flavobacteriia</taxon>
        <taxon>Flavobacteriales</taxon>
        <taxon>Flavobacteriaceae</taxon>
        <taxon>Gillisia</taxon>
    </lineage>
</organism>
<name>A0ABS9EIK7_9FLAO</name>
<dbReference type="PANTHER" id="PTHR43685:SF2">
    <property type="entry name" value="GLYCOSYLTRANSFERASE 2-LIKE DOMAIN-CONTAINING PROTEIN"/>
    <property type="match status" value="1"/>
</dbReference>
<reference evidence="2" key="1">
    <citation type="submission" date="2022-01" db="EMBL/GenBank/DDBJ databases">
        <title>Gillisia lutea sp. nov., isolated from marine plastic residues from the Malvarosa beach (Valencia, Spain).</title>
        <authorList>
            <person name="Vidal-Verdu A."/>
            <person name="Molina-Menor E."/>
            <person name="Satari L."/>
            <person name="Pascual J."/>
            <person name="Pereto J."/>
            <person name="Porcar M."/>
        </authorList>
    </citation>
    <scope>NUCLEOTIDE SEQUENCE</scope>
    <source>
        <strain evidence="2">M10.2A</strain>
    </source>
</reference>
<dbReference type="SUPFAM" id="SSF53448">
    <property type="entry name" value="Nucleotide-diphospho-sugar transferases"/>
    <property type="match status" value="1"/>
</dbReference>
<dbReference type="EMBL" id="JAKGTH010000011">
    <property type="protein sequence ID" value="MCF4102656.1"/>
    <property type="molecule type" value="Genomic_DNA"/>
</dbReference>
<keyword evidence="3" id="KW-1185">Reference proteome</keyword>
<dbReference type="PANTHER" id="PTHR43685">
    <property type="entry name" value="GLYCOSYLTRANSFERASE"/>
    <property type="match status" value="1"/>
</dbReference>
<feature type="domain" description="Glycosyltransferase 2-like" evidence="1">
    <location>
        <begin position="5"/>
        <end position="140"/>
    </location>
</feature>
<gene>
    <name evidence="2" type="ORF">L1I30_13345</name>
</gene>
<accession>A0ABS9EIK7</accession>
<dbReference type="Pfam" id="PF00535">
    <property type="entry name" value="Glycos_transf_2"/>
    <property type="match status" value="1"/>
</dbReference>
<comment type="caution">
    <text evidence="2">The sequence shown here is derived from an EMBL/GenBank/DDBJ whole genome shotgun (WGS) entry which is preliminary data.</text>
</comment>
<dbReference type="InterPro" id="IPR029044">
    <property type="entry name" value="Nucleotide-diphossugar_trans"/>
</dbReference>
<dbReference type="InterPro" id="IPR001173">
    <property type="entry name" value="Glyco_trans_2-like"/>
</dbReference>
<evidence type="ECO:0000313" key="3">
    <source>
        <dbReference type="Proteomes" id="UP001179363"/>
    </source>
</evidence>
<proteinExistence type="predicted"/>
<sequence length="289" mass="33172">MSKISITIPTHNRAHLISRAINSVKKQTFENWQLIIVDDGSTDNTEDVILPFLEDERINYLKKENSGAAHSRNVGVEYSTGDFITFLDSDDEAKPDWLDKIYNEITSKMASVICCGCETIDENGDLIKINLPSKTKIFPDTIYKMTNGGVFTLTKTIFNEIGGFDNCLKSGQHTELSFRLIPYLKENKIEIHNLQESLIKIHIHKGERIRGNPEMKFQGTTYCLKKHSSFFENRNLLRADYEGTVGMNAYLTNRKLESIKYFTKSFLSKPSIKRLVRIPVYFLKNIIKN</sequence>
<dbReference type="InterPro" id="IPR050834">
    <property type="entry name" value="Glycosyltransf_2"/>
</dbReference>
<dbReference type="Gene3D" id="3.90.550.10">
    <property type="entry name" value="Spore Coat Polysaccharide Biosynthesis Protein SpsA, Chain A"/>
    <property type="match status" value="1"/>
</dbReference>
<dbReference type="Proteomes" id="UP001179363">
    <property type="component" value="Unassembled WGS sequence"/>
</dbReference>
<protein>
    <submittedName>
        <fullName evidence="2">Glycosyltransferase family 2 protein</fullName>
    </submittedName>
</protein>
<evidence type="ECO:0000259" key="1">
    <source>
        <dbReference type="Pfam" id="PF00535"/>
    </source>
</evidence>